<dbReference type="OrthoDB" id="10258345at2759"/>
<comment type="similarity">
    <text evidence="1">Belongs to the eukaryotic ribosomal protein eL43 family.</text>
</comment>
<dbReference type="GO" id="GO:0006412">
    <property type="term" value="P:translation"/>
    <property type="evidence" value="ECO:0007669"/>
    <property type="project" value="InterPro"/>
</dbReference>
<evidence type="ECO:0000313" key="5">
    <source>
        <dbReference type="Proteomes" id="UP000241890"/>
    </source>
</evidence>
<evidence type="ECO:0000256" key="3">
    <source>
        <dbReference type="ARBA" id="ARBA00023274"/>
    </source>
</evidence>
<dbReference type="InParanoid" id="A0A2R5G9T2"/>
<protein>
    <submittedName>
        <fullName evidence="4">60S ribosomal protein L37a</fullName>
    </submittedName>
</protein>
<keyword evidence="3" id="KW-0687">Ribonucleoprotein</keyword>
<name>A0A2R5G9T2_9STRA</name>
<gene>
    <name evidence="4" type="ORF">FCC1311_035472</name>
</gene>
<organism evidence="4 5">
    <name type="scientific">Hondaea fermentalgiana</name>
    <dbReference type="NCBI Taxonomy" id="2315210"/>
    <lineage>
        <taxon>Eukaryota</taxon>
        <taxon>Sar</taxon>
        <taxon>Stramenopiles</taxon>
        <taxon>Bigyra</taxon>
        <taxon>Labyrinthulomycetes</taxon>
        <taxon>Thraustochytrida</taxon>
        <taxon>Thraustochytriidae</taxon>
        <taxon>Hondaea</taxon>
    </lineage>
</organism>
<dbReference type="PANTHER" id="PTHR48129">
    <property type="entry name" value="60S RIBOSOMAL PROTEIN L37A"/>
    <property type="match status" value="1"/>
</dbReference>
<proteinExistence type="inferred from homology"/>
<dbReference type="Gene3D" id="2.20.25.30">
    <property type="match status" value="1"/>
</dbReference>
<dbReference type="NCBIfam" id="NF003058">
    <property type="entry name" value="PRK03976.1"/>
    <property type="match status" value="1"/>
</dbReference>
<evidence type="ECO:0000256" key="1">
    <source>
        <dbReference type="ARBA" id="ARBA00008672"/>
    </source>
</evidence>
<comment type="caution">
    <text evidence="4">The sequence shown here is derived from an EMBL/GenBank/DDBJ whole genome shotgun (WGS) entry which is preliminary data.</text>
</comment>
<dbReference type="EMBL" id="BEYU01000029">
    <property type="protein sequence ID" value="GBG27325.1"/>
    <property type="molecule type" value="Genomic_DNA"/>
</dbReference>
<dbReference type="AlphaFoldDB" id="A0A2R5G9T2"/>
<dbReference type="NCBIfam" id="TIGR00280">
    <property type="entry name" value="eL43_euk_arch"/>
    <property type="match status" value="1"/>
</dbReference>
<dbReference type="GO" id="GO:0003735">
    <property type="term" value="F:structural constituent of ribosome"/>
    <property type="evidence" value="ECO:0007669"/>
    <property type="project" value="InterPro"/>
</dbReference>
<dbReference type="InterPro" id="IPR011332">
    <property type="entry name" value="Ribosomal_zn-bd"/>
</dbReference>
<evidence type="ECO:0000256" key="2">
    <source>
        <dbReference type="ARBA" id="ARBA00022980"/>
    </source>
</evidence>
<keyword evidence="5" id="KW-1185">Reference proteome</keyword>
<dbReference type="SUPFAM" id="SSF57829">
    <property type="entry name" value="Zn-binding ribosomal proteins"/>
    <property type="match status" value="1"/>
</dbReference>
<sequence length="94" mass="10348">MGKRTKKAGIVGKFGTRYGASLRKIIKGIEISQHSKYECPFCGKMTVKRKAVGIWDCRACKKRMAGGAYVLSTPAAADVRTTLTRVKRNAERLA</sequence>
<dbReference type="InterPro" id="IPR011331">
    <property type="entry name" value="Ribosomal_eL37/eL43"/>
</dbReference>
<dbReference type="Proteomes" id="UP000241890">
    <property type="component" value="Unassembled WGS sequence"/>
</dbReference>
<dbReference type="InterPro" id="IPR050522">
    <property type="entry name" value="Ribosomal_protein_eL43"/>
</dbReference>
<dbReference type="Pfam" id="PF01780">
    <property type="entry name" value="Ribosomal_L37ae"/>
    <property type="match status" value="1"/>
</dbReference>
<reference evidence="4 5" key="1">
    <citation type="submission" date="2017-12" db="EMBL/GenBank/DDBJ databases">
        <title>Sequencing, de novo assembly and annotation of complete genome of a new Thraustochytrid species, strain FCC1311.</title>
        <authorList>
            <person name="Sedici K."/>
            <person name="Godart F."/>
            <person name="Aiese Cigliano R."/>
            <person name="Sanseverino W."/>
            <person name="Barakat M."/>
            <person name="Ortet P."/>
            <person name="Marechal E."/>
            <person name="Cagnac O."/>
            <person name="Amato A."/>
        </authorList>
    </citation>
    <scope>NUCLEOTIDE SEQUENCE [LARGE SCALE GENOMIC DNA]</scope>
</reference>
<dbReference type="GO" id="GO:1990904">
    <property type="term" value="C:ribonucleoprotein complex"/>
    <property type="evidence" value="ECO:0007669"/>
    <property type="project" value="UniProtKB-KW"/>
</dbReference>
<dbReference type="PANTHER" id="PTHR48129:SF1">
    <property type="entry name" value="LARGE RIBOSOMAL SUBUNIT PROTEIN EL43"/>
    <property type="match status" value="1"/>
</dbReference>
<keyword evidence="2 4" id="KW-0689">Ribosomal protein</keyword>
<dbReference type="HAMAP" id="MF_00327">
    <property type="entry name" value="Ribosomal_eL43"/>
    <property type="match status" value="1"/>
</dbReference>
<dbReference type="GO" id="GO:0005840">
    <property type="term" value="C:ribosome"/>
    <property type="evidence" value="ECO:0007669"/>
    <property type="project" value="UniProtKB-KW"/>
</dbReference>
<evidence type="ECO:0000313" key="4">
    <source>
        <dbReference type="EMBL" id="GBG27325.1"/>
    </source>
</evidence>
<dbReference type="InterPro" id="IPR002674">
    <property type="entry name" value="Ribosomal_eL43"/>
</dbReference>
<accession>A0A2R5G9T2</accession>